<feature type="region of interest" description="Disordered" evidence="1">
    <location>
        <begin position="144"/>
        <end position="330"/>
    </location>
</feature>
<proteinExistence type="predicted"/>
<evidence type="ECO:0000256" key="1">
    <source>
        <dbReference type="SAM" id="MobiDB-lite"/>
    </source>
</evidence>
<reference evidence="2" key="2">
    <citation type="submission" date="2025-08" db="UniProtKB">
        <authorList>
            <consortium name="Ensembl"/>
        </authorList>
    </citation>
    <scope>IDENTIFICATION</scope>
</reference>
<dbReference type="AlphaFoldDB" id="A0A8U8CAL1"/>
<keyword evidence="3" id="KW-1185">Reference proteome</keyword>
<evidence type="ECO:0000313" key="2">
    <source>
        <dbReference type="Ensembl" id="ENSCPVP00000024816.1"/>
    </source>
</evidence>
<name>A0A8U8CAL1_GEOPR</name>
<protein>
    <submittedName>
        <fullName evidence="2">Uncharacterized protein</fullName>
    </submittedName>
</protein>
<reference evidence="2" key="1">
    <citation type="submission" date="2020-02" db="EMBL/GenBank/DDBJ databases">
        <authorList>
            <person name="Enbody D E."/>
            <person name="Pettersson E M."/>
        </authorList>
    </citation>
    <scope>NUCLEOTIDE SEQUENCE [LARGE SCALE GENOMIC DNA]</scope>
</reference>
<sequence length="330" mass="34168">MLFLDYPPVVPLSLLQCCSQKSPLPGAALRAPGQPSWALQSPSPWGCSFLPLPGQSLPFPSLPFPSLPFPSLPFPSLPFPSLPFPSLPFPSLPFPSLPFPSLPFPSLPSLPSIIELCNRARDPLPGGLNAPEGPGVCRERNIPEGSGVCRERSPQRGLGSAGRGAPRGVWGLQGEEPPEGSWGLQGEEHPRGAWGLQGEEPPEGPGVCRERNIPEGSGVCRERSPQRGPGSAGRGTSQRGLGSAGRGAPRGAWGLQAPPFLALPPSWHSPVPVLDATRRVAEGRSSSASSARGTPGLEGSLSHLAGQSHVRSTGSTPAQVAGAACSSSPP</sequence>
<accession>A0A8U8CAL1</accession>
<feature type="compositionally biased region" description="Low complexity" evidence="1">
    <location>
        <begin position="283"/>
        <end position="293"/>
    </location>
</feature>
<feature type="compositionally biased region" description="Polar residues" evidence="1">
    <location>
        <begin position="309"/>
        <end position="318"/>
    </location>
</feature>
<reference evidence="2" key="3">
    <citation type="submission" date="2025-09" db="UniProtKB">
        <authorList>
            <consortium name="Ensembl"/>
        </authorList>
    </citation>
    <scope>IDENTIFICATION</scope>
</reference>
<dbReference type="Proteomes" id="UP000694382">
    <property type="component" value="Chromosome 13"/>
</dbReference>
<dbReference type="Ensembl" id="ENSCPVT00000024843.1">
    <property type="protein sequence ID" value="ENSCPVP00000024816.1"/>
    <property type="gene ID" value="ENSCPVG00000017335.1"/>
</dbReference>
<organism evidence="2 3">
    <name type="scientific">Geospiza parvula</name>
    <name type="common">Small tree-finch</name>
    <name type="synonym">Camarhynchus parvulus</name>
    <dbReference type="NCBI Taxonomy" id="87175"/>
    <lineage>
        <taxon>Eukaryota</taxon>
        <taxon>Metazoa</taxon>
        <taxon>Chordata</taxon>
        <taxon>Craniata</taxon>
        <taxon>Vertebrata</taxon>
        <taxon>Euteleostomi</taxon>
        <taxon>Archelosauria</taxon>
        <taxon>Archosauria</taxon>
        <taxon>Dinosauria</taxon>
        <taxon>Saurischia</taxon>
        <taxon>Theropoda</taxon>
        <taxon>Coelurosauria</taxon>
        <taxon>Aves</taxon>
        <taxon>Neognathae</taxon>
        <taxon>Neoaves</taxon>
        <taxon>Telluraves</taxon>
        <taxon>Australaves</taxon>
        <taxon>Passeriformes</taxon>
        <taxon>Thraupidae</taxon>
        <taxon>Camarhynchus</taxon>
    </lineage>
</organism>
<evidence type="ECO:0000313" key="3">
    <source>
        <dbReference type="Proteomes" id="UP000694382"/>
    </source>
</evidence>